<dbReference type="AlphaFoldDB" id="A0A158ENF4"/>
<proteinExistence type="predicted"/>
<keyword evidence="2" id="KW-1185">Reference proteome</keyword>
<accession>A0A158ENF4</accession>
<organism evidence="1 2">
    <name type="scientific">Caballeronia calidae</name>
    <dbReference type="NCBI Taxonomy" id="1777139"/>
    <lineage>
        <taxon>Bacteria</taxon>
        <taxon>Pseudomonadati</taxon>
        <taxon>Pseudomonadota</taxon>
        <taxon>Betaproteobacteria</taxon>
        <taxon>Burkholderiales</taxon>
        <taxon>Burkholderiaceae</taxon>
        <taxon>Caballeronia</taxon>
    </lineage>
</organism>
<evidence type="ECO:0000313" key="1">
    <source>
        <dbReference type="EMBL" id="SAL07497.1"/>
    </source>
</evidence>
<evidence type="ECO:0000313" key="2">
    <source>
        <dbReference type="Proteomes" id="UP000071859"/>
    </source>
</evidence>
<comment type="caution">
    <text evidence="1">The sequence shown here is derived from an EMBL/GenBank/DDBJ whole genome shotgun (WGS) entry which is preliminary data.</text>
</comment>
<dbReference type="Proteomes" id="UP000071859">
    <property type="component" value="Unassembled WGS sequence"/>
</dbReference>
<dbReference type="EMBL" id="FCOX02000233">
    <property type="protein sequence ID" value="SAL07497.1"/>
    <property type="molecule type" value="Genomic_DNA"/>
</dbReference>
<name>A0A158ENF4_9BURK</name>
<protein>
    <submittedName>
        <fullName evidence="1">Uncharacterized protein</fullName>
    </submittedName>
</protein>
<sequence length="66" mass="7139">MGNLPNVVPAAQQSSRSMPPQMNLMFDAVELQGMNAVQRANTLRHLACLLMQAVGISTAKGRNDDE</sequence>
<gene>
    <name evidence="1" type="ORF">AWB78_08603</name>
</gene>
<reference evidence="1" key="1">
    <citation type="submission" date="2016-01" db="EMBL/GenBank/DDBJ databases">
        <authorList>
            <person name="Peeters C."/>
        </authorList>
    </citation>
    <scope>NUCLEOTIDE SEQUENCE</scope>
    <source>
        <strain evidence="1">LMG 29321</strain>
    </source>
</reference>